<reference evidence="1" key="1">
    <citation type="journal article" date="2014" name="Int. J. Syst. Evol. Microbiol.">
        <title>Complete genome sequence of Corynebacterium casei LMG S-19264T (=DSM 44701T), isolated from a smear-ripened cheese.</title>
        <authorList>
            <consortium name="US DOE Joint Genome Institute (JGI-PGF)"/>
            <person name="Walter F."/>
            <person name="Albersmeier A."/>
            <person name="Kalinowski J."/>
            <person name="Ruckert C."/>
        </authorList>
    </citation>
    <scope>NUCLEOTIDE SEQUENCE</scope>
    <source>
        <strain evidence="1">KCTC 42650</strain>
    </source>
</reference>
<comment type="caution">
    <text evidence="1">The sequence shown here is derived from an EMBL/GenBank/DDBJ whole genome shotgun (WGS) entry which is preliminary data.</text>
</comment>
<evidence type="ECO:0000313" key="2">
    <source>
        <dbReference type="Proteomes" id="UP000626220"/>
    </source>
</evidence>
<evidence type="ECO:0008006" key="3">
    <source>
        <dbReference type="Google" id="ProtNLM"/>
    </source>
</evidence>
<dbReference type="EMBL" id="BNCJ01000042">
    <property type="protein sequence ID" value="GHF74917.1"/>
    <property type="molecule type" value="Genomic_DNA"/>
</dbReference>
<evidence type="ECO:0000313" key="1">
    <source>
        <dbReference type="EMBL" id="GHF74917.1"/>
    </source>
</evidence>
<dbReference type="Gene3D" id="3.40.50.300">
    <property type="entry name" value="P-loop containing nucleotide triphosphate hydrolases"/>
    <property type="match status" value="1"/>
</dbReference>
<reference evidence="1" key="2">
    <citation type="submission" date="2020-09" db="EMBL/GenBank/DDBJ databases">
        <authorList>
            <person name="Sun Q."/>
            <person name="Kim S."/>
        </authorList>
    </citation>
    <scope>NUCLEOTIDE SEQUENCE</scope>
    <source>
        <strain evidence="1">KCTC 42650</strain>
    </source>
</reference>
<dbReference type="SUPFAM" id="SSF52540">
    <property type="entry name" value="P-loop containing nucleoside triphosphate hydrolases"/>
    <property type="match status" value="1"/>
</dbReference>
<accession>A0A8J3H1W3</accession>
<proteinExistence type="predicted"/>
<gene>
    <name evidence="1" type="ORF">GCM10017056_51870</name>
</gene>
<sequence>MQASPAQMTSFNTAPALLHVGYIKTATTYLQHAIFNNPAFGMGLPGGTVSRGYLVDWFRSSDGYLFDPATVAAEMEALEAPLRAEGLLPVWSDETLLGDPLPRSYDGPAILEKLGRLERPMKVVITIRNQHDLVLSAYREYLKRNRHSLIDFIGTGEEPRSYRPILRPEFLFYDRVVEHWGRVFGADNLLVLPQEVLRNDPAAFLSRLTRFLGLPGAPPPPRETHNVGLGGTALRLARPLNALYLRSPLSQRRSGAERAVNKTLSLVNRLSPKALDRALDDRWKQQIEHRYRGIYEASNRRLAEQTGEDLAALGYPL</sequence>
<protein>
    <recommendedName>
        <fullName evidence="3">Sulfotransferase domain-containing protein</fullName>
    </recommendedName>
</protein>
<dbReference type="Proteomes" id="UP000626220">
    <property type="component" value="Unassembled WGS sequence"/>
</dbReference>
<organism evidence="1 2">
    <name type="scientific">Seohaeicola zhoushanensis</name>
    <dbReference type="NCBI Taxonomy" id="1569283"/>
    <lineage>
        <taxon>Bacteria</taxon>
        <taxon>Pseudomonadati</taxon>
        <taxon>Pseudomonadota</taxon>
        <taxon>Alphaproteobacteria</taxon>
        <taxon>Rhodobacterales</taxon>
        <taxon>Roseobacteraceae</taxon>
        <taxon>Seohaeicola</taxon>
    </lineage>
</organism>
<keyword evidence="2" id="KW-1185">Reference proteome</keyword>
<name>A0A8J3H1W3_9RHOB</name>
<dbReference type="AlphaFoldDB" id="A0A8J3H1W3"/>
<dbReference type="InterPro" id="IPR027417">
    <property type="entry name" value="P-loop_NTPase"/>
</dbReference>
<dbReference type="RefSeq" id="WP_189683048.1">
    <property type="nucleotide sequence ID" value="NZ_BNCJ01000042.1"/>
</dbReference>